<sequence length="539" mass="60851">MTSRTFSSEKSEQRWVDQLNKHFIIYVDNLPTIFHVPKPIRDSNPEAYIPQKIGIGAYHHFRIDKRRLAAVKEFLKQEQYNNFKSLIVDKVAELDSEIRACYNQYLDIDGDTLAWIMAIDGVYLLHLLSTYSAKKSIGIEDRILAQDILMVENQMPCIVLKQIRKALWPSSPDAAKDNDAIRDEEAATKECDLDLFSQMYSFCKAHSPLDLTENARIVDDTSNPHLLHYFYSLIVKNWVTEEMSQNQRGFDDDPDDEVTPFVGDKNNNSAWMMDMNMNMNGLMDQLESSGEAIENGLEEVAGSATQLASVAASIFRVKAFMLLGNLPVKQFADLFNKGDQKKNYLLEEINIPSASEIHEVCKIEFKVLSKSGIAVHYNSKDRVLYLPVITLNADSEVILRNLAAYEALSGSSCHLVSGYVDFMCGIIDTPKDVELLKKKGIIKSNLPNEEIAGIFNGIAKSTSMDADIEGTVEKLKSIDDNVFSVKAWTFVKDHFVPSPTVVKCLLATLMVFLLTLQSFCQIYECNARSNYGKMISSFR</sequence>
<evidence type="ECO:0000313" key="1">
    <source>
        <dbReference type="EMBL" id="CAI9108513.1"/>
    </source>
</evidence>
<protein>
    <submittedName>
        <fullName evidence="1">OLC1v1008113C1</fullName>
    </submittedName>
</protein>
<organism evidence="1 2">
    <name type="scientific">Oldenlandia corymbosa var. corymbosa</name>
    <dbReference type="NCBI Taxonomy" id="529605"/>
    <lineage>
        <taxon>Eukaryota</taxon>
        <taxon>Viridiplantae</taxon>
        <taxon>Streptophyta</taxon>
        <taxon>Embryophyta</taxon>
        <taxon>Tracheophyta</taxon>
        <taxon>Spermatophyta</taxon>
        <taxon>Magnoliopsida</taxon>
        <taxon>eudicotyledons</taxon>
        <taxon>Gunneridae</taxon>
        <taxon>Pentapetalae</taxon>
        <taxon>asterids</taxon>
        <taxon>lamiids</taxon>
        <taxon>Gentianales</taxon>
        <taxon>Rubiaceae</taxon>
        <taxon>Rubioideae</taxon>
        <taxon>Spermacoceae</taxon>
        <taxon>Hedyotis-Oldenlandia complex</taxon>
        <taxon>Oldenlandia</taxon>
    </lineage>
</organism>
<name>A0AAV1DP31_OLDCO</name>
<dbReference type="Proteomes" id="UP001161247">
    <property type="component" value="Chromosome 6"/>
</dbReference>
<dbReference type="Pfam" id="PF03140">
    <property type="entry name" value="DUF247"/>
    <property type="match status" value="1"/>
</dbReference>
<accession>A0AAV1DP31</accession>
<dbReference type="EMBL" id="OX459123">
    <property type="protein sequence ID" value="CAI9108513.1"/>
    <property type="molecule type" value="Genomic_DNA"/>
</dbReference>
<keyword evidence="2" id="KW-1185">Reference proteome</keyword>
<reference evidence="1" key="1">
    <citation type="submission" date="2023-03" db="EMBL/GenBank/DDBJ databases">
        <authorList>
            <person name="Julca I."/>
        </authorList>
    </citation>
    <scope>NUCLEOTIDE SEQUENCE</scope>
</reference>
<dbReference type="AlphaFoldDB" id="A0AAV1DP31"/>
<dbReference type="PANTHER" id="PTHR31549:SF289">
    <property type="match status" value="1"/>
</dbReference>
<gene>
    <name evidence="1" type="ORF">OLC1_LOCUS16591</name>
</gene>
<evidence type="ECO:0000313" key="2">
    <source>
        <dbReference type="Proteomes" id="UP001161247"/>
    </source>
</evidence>
<dbReference type="PANTHER" id="PTHR31549">
    <property type="entry name" value="PROTEIN, PUTATIVE (DUF247)-RELATED-RELATED"/>
    <property type="match status" value="1"/>
</dbReference>
<proteinExistence type="predicted"/>
<dbReference type="InterPro" id="IPR004158">
    <property type="entry name" value="DUF247_pln"/>
</dbReference>